<dbReference type="PRINTS" id="PR00633">
    <property type="entry name" value="RCCNDNSATION"/>
</dbReference>
<feature type="repeat" description="RCC1" evidence="2">
    <location>
        <begin position="1090"/>
        <end position="1148"/>
    </location>
</feature>
<reference evidence="4 5" key="1">
    <citation type="submission" date="2020-11" db="EMBL/GenBank/DDBJ databases">
        <authorList>
            <person name="Wallbank WR R."/>
            <person name="Pardo Diaz C."/>
            <person name="Kozak K."/>
            <person name="Martin S."/>
            <person name="Jiggins C."/>
            <person name="Moest M."/>
            <person name="Warren A I."/>
            <person name="Generalovic N T."/>
            <person name="Byers J.R.P. K."/>
            <person name="Montejo-Kovacevich G."/>
            <person name="Yen C E."/>
        </authorList>
    </citation>
    <scope>NUCLEOTIDE SEQUENCE [LARGE SCALE GENOMIC DNA]</scope>
</reference>
<dbReference type="OrthoDB" id="16281at2759"/>
<dbReference type="SUPFAM" id="SSF50985">
    <property type="entry name" value="RCC1/BLIP-II"/>
    <property type="match status" value="2"/>
</dbReference>
<dbReference type="InterPro" id="IPR000408">
    <property type="entry name" value="Reg_chr_condens"/>
</dbReference>
<evidence type="ECO:0000256" key="3">
    <source>
        <dbReference type="SAM" id="MobiDB-lite"/>
    </source>
</evidence>
<keyword evidence="1" id="KW-0677">Repeat</keyword>
<feature type="region of interest" description="Disordered" evidence="3">
    <location>
        <begin position="368"/>
        <end position="405"/>
    </location>
</feature>
<dbReference type="PANTHER" id="PTHR22870:SF466">
    <property type="entry name" value="ANKYRIN REPEAT-CONTAINING PROTEIN"/>
    <property type="match status" value="1"/>
</dbReference>
<dbReference type="FunCoup" id="A0A7R8V3J1">
    <property type="interactions" value="5"/>
</dbReference>
<organism evidence="4 5">
    <name type="scientific">Hermetia illucens</name>
    <name type="common">Black soldier fly</name>
    <dbReference type="NCBI Taxonomy" id="343691"/>
    <lineage>
        <taxon>Eukaryota</taxon>
        <taxon>Metazoa</taxon>
        <taxon>Ecdysozoa</taxon>
        <taxon>Arthropoda</taxon>
        <taxon>Hexapoda</taxon>
        <taxon>Insecta</taxon>
        <taxon>Pterygota</taxon>
        <taxon>Neoptera</taxon>
        <taxon>Endopterygota</taxon>
        <taxon>Diptera</taxon>
        <taxon>Brachycera</taxon>
        <taxon>Stratiomyomorpha</taxon>
        <taxon>Stratiomyidae</taxon>
        <taxon>Hermetiinae</taxon>
        <taxon>Hermetia</taxon>
    </lineage>
</organism>
<dbReference type="Gene3D" id="2.130.10.30">
    <property type="entry name" value="Regulator of chromosome condensation 1/beta-lactamase-inhibitor protein II"/>
    <property type="match status" value="2"/>
</dbReference>
<name>A0A7R8V3J1_HERIL</name>
<dbReference type="OMA" id="CLQSCDS"/>
<dbReference type="PROSITE" id="PS50012">
    <property type="entry name" value="RCC1_3"/>
    <property type="match status" value="5"/>
</dbReference>
<dbReference type="InterPro" id="IPR051210">
    <property type="entry name" value="Ub_ligase/GEF_domain"/>
</dbReference>
<feature type="region of interest" description="Disordered" evidence="3">
    <location>
        <begin position="204"/>
        <end position="240"/>
    </location>
</feature>
<dbReference type="SUPFAM" id="SSF50978">
    <property type="entry name" value="WD40 repeat-like"/>
    <property type="match status" value="1"/>
</dbReference>
<feature type="compositionally biased region" description="Basic and acidic residues" evidence="3">
    <location>
        <begin position="1340"/>
        <end position="1355"/>
    </location>
</feature>
<feature type="repeat" description="RCC1" evidence="2">
    <location>
        <begin position="1548"/>
        <end position="1599"/>
    </location>
</feature>
<evidence type="ECO:0000313" key="5">
    <source>
        <dbReference type="Proteomes" id="UP000594454"/>
    </source>
</evidence>
<feature type="compositionally biased region" description="Polar residues" evidence="3">
    <location>
        <begin position="1432"/>
        <end position="1449"/>
    </location>
</feature>
<dbReference type="PANTHER" id="PTHR22870">
    <property type="entry name" value="REGULATOR OF CHROMOSOME CONDENSATION"/>
    <property type="match status" value="1"/>
</dbReference>
<sequence>MATLRETGIFRLRALITKFRAKLSTVTEYDPHKQIICLVSEDNEVLLRYTNDVGADVLKLISWFKRSGRVVHDVCFDPSGTWLLVLCFDNTLHIVPAMYIVDSSFITENTPFSTNEITSFVIPFVGPHECPNSKSCPNTDSNTSTMSSSSDPLAENAFDHSGPKEVNNEPSFTPNCITVPISIDDIVSQNVPYKVLHPIRKESSIDETTNSTQSSGKLSKTQDTEGEAGSSAGRSNLTNNDSMESFMSSATCPYPLCVTWWQALDQRNRAIIGYSDGSLCFVGLTPNCPFISTSNIENGSVVKLVICKDNSMQNVTLLINSSNREQWKLLLEQKSINYTFPGDGSPTHSSDNGKDDWQFVTPIRADSLEKSSSSNVPSDEALKDVKDVPNPIPSAPPATDSAESSPISKIGILPAARARLALLKDGAKKFIALKMKLSDGNKYKTGESNSDDSLSSFAIMESPAMTPEILTTPSGPYFIVQNLRNTFLLSALHTYSDTLSVHRMDVSLIPVFLYKIPSHCQDILICSNVLYSTQMVDVNNDQTGEVSEVADKPPPVDCKEADGKCTDNTNQEEVQDTSKRVNAVGVISSAMASIRNGEDVCFNENSLLGLFKFPDETIINVHRMVSYPSLEKPKIAKDDSNDTLLSGEIKSPSGYMSLHKNLRCDEFFPLRESDYMLGEFPKINYDPCIIVTNKNTYFIELNNEPQVIFLNAAISGSWTVCEEFCNTFDLSLPQCIEFAGDLLLRRKKITQALFTYNVGRIPPVRTALKLAMFGENFALMQLCALALKSTYILKSKYPSHRLIKYIIAEADKRHCEDLSSLLNREEAAANPKELLEGKVCSDYNYSGDEVLNTLQMSASSQFHLSNLLLMTLAEKTVRDKNYFPIWNFIVSNLKFHTNMTSIVLCQSGLYSTGLLLAMVRGACFDVFTGMVSVMNQEFGWYSELNVLLYNLSEFVFRETITYLRFISLDYFTILQNKLHKIEDNVLHRLEQQLNPFLAVYRPVVSQYSSRDGDDATEENCDELLEFCKMFIETYLAICIQIEAHKMRRDNFLYALYNFRINYEDTQFAIMTSNFAPLSAGCSHCACVIDGLAYFWGSNGVPCLYTTSKPSDPPDPPHVVKCLDILTHLNLEVHAVKCGRQHSLILTNNGLYSMGMNQMGQLGVGKSVQASLQPALVEALDYKNITLMEAGQYHNAVVANKQLYTWGWGIYGQLGLGDVENAYEPKLLEFFNGKDIHQISLGHAHSIILCDDIDGRRKVFVFGSNQFGQLGVGNAENKSSPNKYLKPVELVVGEDSPIRLIHTKFFISFALSDKNELFTWGTSPQALRLANQVKKRANAKSKIEESFKREINRRNEAANSENAPTTSQSAPRSPPKEITIPVPVLPPKDETPPEIPKSSSDGNIIAEVAAMNDTDSTERRRHSDPIPKDEGKSNTTWYLGELPSSSSSRGLATENVVAEGKTSDQEVDDPEPSIEEEDIVKIENIDAPPVAGPSAPSKEEKLASVRSSFLDEEVGDHMIPHKVDTSEVSGEILQISSGLFHSAAISSTSVLYTWGKNLEHQLGTEDKERRTVIKPFAVESIENPMYVECGADFTLVMTTDYVVKAFGGNSNGQCGRDLGPPSEKGKAGKLFCLPTAKRLMRLEGHCVESPCEVPLPRPRIQMGSEPTRYLKTVPKFKSKYIMRPSLGPWFESNNSLMQSDNFQESGDFASSLENISINDDDSLCSAALRVINLSSNDASPADEMLSCPPVFHHAKSSAQSEKHPFSFDVKETPHRSGDISFRHYIHYCLYIFHGLYDSQRISELSQNNLEFRIRILMLNYKYVDAFTLCVNECKSAQTSIRIFEYFTKDPSIVPMRRKDLKFFIHQLFIHFISKSLDLSVCEEFFTSDLDYYLLELAYVLYFNNNNTELEQSMNQKFKMLLEQDIADNQDYNLEDTDIIFDSLSVRFKALVCQGLLKMCDN</sequence>
<evidence type="ECO:0000256" key="2">
    <source>
        <dbReference type="PROSITE-ProRule" id="PRU00235"/>
    </source>
</evidence>
<feature type="compositionally biased region" description="Low complexity" evidence="3">
    <location>
        <begin position="138"/>
        <end position="151"/>
    </location>
</feature>
<gene>
    <name evidence="4" type="ORF">HERILL_LOCUS14578</name>
</gene>
<keyword evidence="5" id="KW-1185">Reference proteome</keyword>
<feature type="repeat" description="RCC1" evidence="2">
    <location>
        <begin position="1148"/>
        <end position="1200"/>
    </location>
</feature>
<protein>
    <submittedName>
        <fullName evidence="4">Uncharacterized protein</fullName>
    </submittedName>
</protein>
<dbReference type="Pfam" id="PF00415">
    <property type="entry name" value="RCC1"/>
    <property type="match status" value="3"/>
</dbReference>
<feature type="repeat" description="RCC1" evidence="2">
    <location>
        <begin position="1256"/>
        <end position="1302"/>
    </location>
</feature>
<dbReference type="InterPro" id="IPR009091">
    <property type="entry name" value="RCC1/BLIP-II"/>
</dbReference>
<feature type="repeat" description="RCC1" evidence="2">
    <location>
        <begin position="1200"/>
        <end position="1251"/>
    </location>
</feature>
<proteinExistence type="predicted"/>
<dbReference type="PROSITE" id="PS00626">
    <property type="entry name" value="RCC1_2"/>
    <property type="match status" value="1"/>
</dbReference>
<evidence type="ECO:0000256" key="1">
    <source>
        <dbReference type="ARBA" id="ARBA00022737"/>
    </source>
</evidence>
<dbReference type="InParanoid" id="A0A7R8V3J1"/>
<feature type="compositionally biased region" description="Polar residues" evidence="3">
    <location>
        <begin position="206"/>
        <end position="221"/>
    </location>
</feature>
<evidence type="ECO:0000313" key="4">
    <source>
        <dbReference type="EMBL" id="CAD7092201.1"/>
    </source>
</evidence>
<dbReference type="InterPro" id="IPR036322">
    <property type="entry name" value="WD40_repeat_dom_sf"/>
</dbReference>
<feature type="compositionally biased region" description="Basic and acidic residues" evidence="3">
    <location>
        <begin position="1415"/>
        <end position="1431"/>
    </location>
</feature>
<feature type="region of interest" description="Disordered" evidence="3">
    <location>
        <begin position="133"/>
        <end position="171"/>
    </location>
</feature>
<dbReference type="EMBL" id="LR899014">
    <property type="protein sequence ID" value="CAD7092201.1"/>
    <property type="molecule type" value="Genomic_DNA"/>
</dbReference>
<dbReference type="Proteomes" id="UP000594454">
    <property type="component" value="Chromosome 6"/>
</dbReference>
<accession>A0A7R8V3J1</accession>
<feature type="region of interest" description="Disordered" evidence="3">
    <location>
        <begin position="1337"/>
        <end position="1451"/>
    </location>
</feature>
<feature type="compositionally biased region" description="Basic and acidic residues" evidence="3">
    <location>
        <begin position="157"/>
        <end position="167"/>
    </location>
</feature>